<dbReference type="EMBL" id="KZ857325">
    <property type="protein sequence ID" value="RDW28519.1"/>
    <property type="molecule type" value="Genomic_DNA"/>
</dbReference>
<dbReference type="GeneID" id="2908493"/>
<dbReference type="KEGG" id="yli:2908493"/>
<dbReference type="VEuPathDB" id="FungiDB:YALI0_F08503g"/>
<dbReference type="OrthoDB" id="4087783at2759"/>
<feature type="coiled-coil region" evidence="1">
    <location>
        <begin position="245"/>
        <end position="279"/>
    </location>
</feature>
<dbReference type="VEuPathDB" id="FungiDB:YALI1_F11905g"/>
<reference evidence="3 5" key="2">
    <citation type="submission" date="2018-07" db="EMBL/GenBank/DDBJ databases">
        <title>Draft Genome Assemblies for Five Robust Yarrowia lipolytica Strains Exhibiting High Lipid Production and Pentose Sugar Utilization and Sugar Alcohol Secretion from Undetoxified Lignocellulosic Biomass Hydrolysates.</title>
        <authorList>
            <consortium name="DOE Joint Genome Institute"/>
            <person name="Walker C."/>
            <person name="Ryu S."/>
            <person name="Na H."/>
            <person name="Zane M."/>
            <person name="LaButti K."/>
            <person name="Lipzen A."/>
            <person name="Haridas S."/>
            <person name="Barry K."/>
            <person name="Grigoriev I.V."/>
            <person name="Quarterman J."/>
            <person name="Slininger P."/>
            <person name="Dien B."/>
            <person name="Trinh C.T."/>
        </authorList>
    </citation>
    <scope>NUCLEOTIDE SEQUENCE [LARGE SCALE GENOMIC DNA]</scope>
    <source>
        <strain evidence="3 5">YB392</strain>
    </source>
</reference>
<dbReference type="AlphaFoldDB" id="A0A1H6PLV1"/>
<evidence type="ECO:0000313" key="4">
    <source>
        <dbReference type="Proteomes" id="UP000182444"/>
    </source>
</evidence>
<reference evidence="2 4" key="1">
    <citation type="journal article" date="2016" name="PLoS ONE">
        <title>Sequence Assembly of Yarrowia lipolytica Strain W29/CLIB89 Shows Transposable Element Diversity.</title>
        <authorList>
            <person name="Magnan C."/>
            <person name="Yu J."/>
            <person name="Chang I."/>
            <person name="Jahn E."/>
            <person name="Kanomata Y."/>
            <person name="Wu J."/>
            <person name="Zeller M."/>
            <person name="Oakes M."/>
            <person name="Baldi P."/>
            <person name="Sandmeyer S."/>
        </authorList>
    </citation>
    <scope>NUCLEOTIDE SEQUENCE [LARGE SCALE GENOMIC DNA]</scope>
    <source>
        <strain evidence="2">CLIB89</strain>
        <strain evidence="4">CLIB89(W29)</strain>
    </source>
</reference>
<accession>A0A1H6PLV1</accession>
<dbReference type="RefSeq" id="XP_505164.1">
    <property type="nucleotide sequence ID" value="XM_505164.1"/>
</dbReference>
<evidence type="ECO:0000256" key="1">
    <source>
        <dbReference type="SAM" id="Coils"/>
    </source>
</evidence>
<dbReference type="Proteomes" id="UP000182444">
    <property type="component" value="Chromosome 1F"/>
</dbReference>
<evidence type="ECO:0000313" key="5">
    <source>
        <dbReference type="Proteomes" id="UP000256601"/>
    </source>
</evidence>
<organism evidence="2 4">
    <name type="scientific">Yarrowia lipolytica</name>
    <name type="common">Candida lipolytica</name>
    <dbReference type="NCBI Taxonomy" id="4952"/>
    <lineage>
        <taxon>Eukaryota</taxon>
        <taxon>Fungi</taxon>
        <taxon>Dikarya</taxon>
        <taxon>Ascomycota</taxon>
        <taxon>Saccharomycotina</taxon>
        <taxon>Dipodascomycetes</taxon>
        <taxon>Dipodascales</taxon>
        <taxon>Dipodascales incertae sedis</taxon>
        <taxon>Yarrowia</taxon>
    </lineage>
</organism>
<evidence type="ECO:0000313" key="2">
    <source>
        <dbReference type="EMBL" id="AOW06857.1"/>
    </source>
</evidence>
<name>A0A1H6PLV1_YARLL</name>
<dbReference type="EMBL" id="CP017558">
    <property type="protein sequence ID" value="AOW06857.1"/>
    <property type="molecule type" value="Genomic_DNA"/>
</dbReference>
<keyword evidence="1" id="KW-0175">Coiled coil</keyword>
<evidence type="ECO:0000313" key="3">
    <source>
        <dbReference type="EMBL" id="RDW28519.1"/>
    </source>
</evidence>
<protein>
    <submittedName>
        <fullName evidence="2">Uncharacterized protein</fullName>
    </submittedName>
</protein>
<dbReference type="Proteomes" id="UP000256601">
    <property type="component" value="Unassembled WGS sequence"/>
</dbReference>
<proteinExistence type="predicted"/>
<gene>
    <name evidence="3" type="ORF">B0I71DRAFT_127184</name>
    <name evidence="2" type="ORF">YALI1_F11905g</name>
</gene>
<sequence>MLNSELHRKAVLQLYRSLTRGAQHLPLLLSPRQKNLVHTFRTQLKQQFRKEAPVARDFQRAHRAISTALEWDALLCRAFEDPDSVAPLVDKISQEQVRIKDERHKQKVDNHLQQQFERAENNQNAKFPDFVESYRKKVLTKAESVPISPEEQQHRETQRLHTVLLKRLKSRIPQRTGRSQQLFTQCVLLANRNHQRDVYKHTLKLKRREGGEIVRDQKGSNIPQLVFHRPRHRLAPQSWEFGRIISVLYKRHNNLIVRIKDLEKELEHLGKEIRAKLRKNMDPKSEVMKTLFAKNADVKSRLRLASDKVNHMKKMLASEYPITMRRIKQYQKVVDRKHPELIHKARVKHAQMRADSNLGRLYR</sequence>